<dbReference type="AlphaFoldDB" id="A0AA43TLE1"/>
<name>A0AA43TLE1_9GAMM</name>
<organism evidence="1 2">
    <name type="scientific">Candidatus Methylobacter titanis</name>
    <dbReference type="NCBI Taxonomy" id="3053457"/>
    <lineage>
        <taxon>Bacteria</taxon>
        <taxon>Pseudomonadati</taxon>
        <taxon>Pseudomonadota</taxon>
        <taxon>Gammaproteobacteria</taxon>
        <taxon>Methylococcales</taxon>
        <taxon>Methylococcaceae</taxon>
        <taxon>Methylobacter</taxon>
    </lineage>
</organism>
<proteinExistence type="predicted"/>
<dbReference type="InterPro" id="IPR013397">
    <property type="entry name" value="CRISPR-assoc_prot_Csy1"/>
</dbReference>
<protein>
    <submittedName>
        <fullName evidence="1">Type I-F CRISPR-associated protein Csy1</fullName>
    </submittedName>
</protein>
<gene>
    <name evidence="1" type="primary">csy1</name>
    <name evidence="1" type="ORF">PSU93_07890</name>
</gene>
<dbReference type="Proteomes" id="UP001160519">
    <property type="component" value="Unassembled WGS sequence"/>
</dbReference>
<evidence type="ECO:0000313" key="2">
    <source>
        <dbReference type="Proteomes" id="UP001160519"/>
    </source>
</evidence>
<reference evidence="1" key="1">
    <citation type="submission" date="2023-01" db="EMBL/GenBank/DDBJ databases">
        <title>Biogeochemical cycle of methane in antarctic sediments.</title>
        <authorList>
            <person name="Roldan D.M."/>
            <person name="Menes R.J."/>
        </authorList>
    </citation>
    <scope>NUCLEOTIDE SEQUENCE [LARGE SCALE GENOMIC DNA]</scope>
    <source>
        <strain evidence="1">K-2018 MAG008</strain>
    </source>
</reference>
<dbReference type="NCBIfam" id="TIGR02564">
    <property type="entry name" value="cas_Csy1"/>
    <property type="match status" value="1"/>
</dbReference>
<keyword evidence="2" id="KW-1185">Reference proteome</keyword>
<dbReference type="EMBL" id="JAQSDF010000020">
    <property type="protein sequence ID" value="MDI1231052.1"/>
    <property type="molecule type" value="Genomic_DNA"/>
</dbReference>
<accession>A0AA43TLE1</accession>
<comment type="caution">
    <text evidence="1">The sequence shown here is derived from an EMBL/GenBank/DDBJ whole genome shotgun (WGS) entry which is preliminary data.</text>
</comment>
<dbReference type="Pfam" id="PF09611">
    <property type="entry name" value="Cas_Csy1"/>
    <property type="match status" value="1"/>
</dbReference>
<sequence length="416" mass="47348">MLDPAIATFLAERQATWLKDKLKPCKTEAEQQDVESTAKEKFSLANWLPDAAKRAGQLAMVSHPGKFTHPSTKTSAIIAKCQPKPDGFLRTGNAHADFDVFGNAAALDVYKFLSLELTNGQSVLAHLEQDSETIKAQFTLPNILFTELQQDLLAIKQASCTVKTSEKIKQVYFPVDDDYHLLSILTPSGLMFKLKQRINEFRFSEAAKQARKDRHDQKYSELGFDDIYGLTVIGFGGTKPQNISVLNNQNGGTAYLLPSMPPQLKPRGLQIPKNDFFNNSLYYKNYQDSFKSLHKLLVTEHNNLNIREGRDKWLVSIIKQALNDQIIEKLWQLRQLDTGWSANTALEHHQKIWLDNTNAEQREAEDDWLNKVVADFARWIVYAYIKIIGKEKAILLGDDELNHIKQLIAAYQEDLR</sequence>
<evidence type="ECO:0000313" key="1">
    <source>
        <dbReference type="EMBL" id="MDI1231052.1"/>
    </source>
</evidence>